<dbReference type="PROSITE" id="PS51186">
    <property type="entry name" value="GNAT"/>
    <property type="match status" value="1"/>
</dbReference>
<protein>
    <submittedName>
        <fullName evidence="4">GNAT family N-acetyltransferase</fullName>
    </submittedName>
</protein>
<dbReference type="CDD" id="cd04301">
    <property type="entry name" value="NAT_SF"/>
    <property type="match status" value="1"/>
</dbReference>
<name>A0A9X2WPN4_9GAMM</name>
<dbReference type="AlphaFoldDB" id="A0A9X2WPN4"/>
<keyword evidence="5" id="KW-1185">Reference proteome</keyword>
<dbReference type="PANTHER" id="PTHR43877:SF2">
    <property type="entry name" value="AMINOALKYLPHOSPHONATE N-ACETYLTRANSFERASE-RELATED"/>
    <property type="match status" value="1"/>
</dbReference>
<gene>
    <name evidence="4" type="ORF">NE535_14745</name>
</gene>
<dbReference type="GO" id="GO:0016747">
    <property type="term" value="F:acyltransferase activity, transferring groups other than amino-acyl groups"/>
    <property type="evidence" value="ECO:0007669"/>
    <property type="project" value="InterPro"/>
</dbReference>
<dbReference type="Gene3D" id="3.40.630.30">
    <property type="match status" value="1"/>
</dbReference>
<dbReference type="SUPFAM" id="SSF55729">
    <property type="entry name" value="Acyl-CoA N-acyltransferases (Nat)"/>
    <property type="match status" value="1"/>
</dbReference>
<proteinExistence type="predicted"/>
<organism evidence="4 5">
    <name type="scientific">Shewanella holmiensis</name>
    <dbReference type="NCBI Taxonomy" id="2952222"/>
    <lineage>
        <taxon>Bacteria</taxon>
        <taxon>Pseudomonadati</taxon>
        <taxon>Pseudomonadota</taxon>
        <taxon>Gammaproteobacteria</taxon>
        <taxon>Alteromonadales</taxon>
        <taxon>Shewanellaceae</taxon>
        <taxon>Shewanella</taxon>
    </lineage>
</organism>
<dbReference type="InterPro" id="IPR016181">
    <property type="entry name" value="Acyl_CoA_acyltransferase"/>
</dbReference>
<accession>A0A9X2WPN4</accession>
<dbReference type="RefSeq" id="WP_261299381.1">
    <property type="nucleotide sequence ID" value="NZ_JAMTCD010000021.1"/>
</dbReference>
<evidence type="ECO:0000256" key="2">
    <source>
        <dbReference type="ARBA" id="ARBA00023315"/>
    </source>
</evidence>
<dbReference type="EMBL" id="JAMTCD010000021">
    <property type="protein sequence ID" value="MCT7943034.1"/>
    <property type="molecule type" value="Genomic_DNA"/>
</dbReference>
<evidence type="ECO:0000259" key="3">
    <source>
        <dbReference type="PROSITE" id="PS51186"/>
    </source>
</evidence>
<evidence type="ECO:0000313" key="5">
    <source>
        <dbReference type="Proteomes" id="UP001155546"/>
    </source>
</evidence>
<dbReference type="InterPro" id="IPR050832">
    <property type="entry name" value="Bact_Acetyltransf"/>
</dbReference>
<keyword evidence="1" id="KW-0808">Transferase</keyword>
<dbReference type="PANTHER" id="PTHR43877">
    <property type="entry name" value="AMINOALKYLPHOSPHONATE N-ACETYLTRANSFERASE-RELATED-RELATED"/>
    <property type="match status" value="1"/>
</dbReference>
<dbReference type="Proteomes" id="UP001155546">
    <property type="component" value="Unassembled WGS sequence"/>
</dbReference>
<evidence type="ECO:0000313" key="4">
    <source>
        <dbReference type="EMBL" id="MCT7943034.1"/>
    </source>
</evidence>
<keyword evidence="2" id="KW-0012">Acyltransferase</keyword>
<evidence type="ECO:0000256" key="1">
    <source>
        <dbReference type="ARBA" id="ARBA00022679"/>
    </source>
</evidence>
<dbReference type="InterPro" id="IPR000182">
    <property type="entry name" value="GNAT_dom"/>
</dbReference>
<sequence length="154" mass="17515">MEISLLADKPEASKVIAQWYFDEWLSNVPDITVEFIQDKVSKAGNRDKIPLTVVAHNDQELIGVVEVKLHENRHYPDYEHWLGGIYVKPSHRGQGISSVLIGQGIEYAAQFGVSSLYLQCESHNVGLYERHGFKFLHEGKHRLPVSIMMLELST</sequence>
<comment type="caution">
    <text evidence="4">The sequence shown here is derived from an EMBL/GenBank/DDBJ whole genome shotgun (WGS) entry which is preliminary data.</text>
</comment>
<dbReference type="Pfam" id="PF00583">
    <property type="entry name" value="Acetyltransf_1"/>
    <property type="match status" value="1"/>
</dbReference>
<feature type="domain" description="N-acetyltransferase" evidence="3">
    <location>
        <begin position="1"/>
        <end position="154"/>
    </location>
</feature>
<reference evidence="4" key="1">
    <citation type="journal article" date="2023" name="Int. J. Syst. Evol. Microbiol.">
        <title>&lt;i&gt;Shewanella septentrionalis&lt;/i&gt; sp. nov. and &lt;i&gt;Shewanella holmiensis&lt;/i&gt; sp. nov., isolated from Baltic Sea water and sediments.</title>
        <authorList>
            <person name="Martin-Rodriguez A.J."/>
            <person name="Thorell K."/>
            <person name="Joffre E."/>
            <person name="Jensie-Markopoulos S."/>
            <person name="Moore E.R.B."/>
            <person name="Sjoling A."/>
        </authorList>
    </citation>
    <scope>NUCLEOTIDE SEQUENCE</scope>
    <source>
        <strain evidence="4">SP1S2-7</strain>
    </source>
</reference>